<dbReference type="InterPro" id="IPR014008">
    <property type="entry name" value="Cbl_synth_MTase_CbiT"/>
</dbReference>
<dbReference type="InterPro" id="IPR035996">
    <property type="entry name" value="4pyrrol_Methylase_sf"/>
</dbReference>
<evidence type="ECO:0000256" key="1">
    <source>
        <dbReference type="ARBA" id="ARBA00004953"/>
    </source>
</evidence>
<dbReference type="NCBIfam" id="TIGR02469">
    <property type="entry name" value="CbiT"/>
    <property type="match status" value="1"/>
</dbReference>
<dbReference type="SUPFAM" id="SSF53790">
    <property type="entry name" value="Tetrapyrrole methylase"/>
    <property type="match status" value="1"/>
</dbReference>
<dbReference type="PIRSF" id="PIRSF036428">
    <property type="entry name" value="CobL"/>
    <property type="match status" value="1"/>
</dbReference>
<dbReference type="NCBIfam" id="TIGR02467">
    <property type="entry name" value="CbiE"/>
    <property type="match status" value="1"/>
</dbReference>
<dbReference type="KEGG" id="mon:G8E03_05195"/>
<keyword evidence="8" id="KW-1185">Reference proteome</keyword>
<gene>
    <name evidence="7" type="primary">cbiE</name>
    <name evidence="7" type="ORF">G8E03_05195</name>
</gene>
<dbReference type="InterPro" id="IPR012818">
    <property type="entry name" value="CbiE"/>
</dbReference>
<name>A0A6G7VJU5_9RHOB</name>
<evidence type="ECO:0000313" key="7">
    <source>
        <dbReference type="EMBL" id="QIK40212.1"/>
    </source>
</evidence>
<proteinExistence type="predicted"/>
<evidence type="ECO:0000313" key="8">
    <source>
        <dbReference type="Proteomes" id="UP000500791"/>
    </source>
</evidence>
<dbReference type="Gene3D" id="3.40.50.150">
    <property type="entry name" value="Vaccinia Virus protein VP39"/>
    <property type="match status" value="1"/>
</dbReference>
<keyword evidence="2" id="KW-0169">Cobalamin biosynthesis</keyword>
<dbReference type="AlphaFoldDB" id="A0A6G7VJU5"/>
<dbReference type="SUPFAM" id="SSF53335">
    <property type="entry name" value="S-adenosyl-L-methionine-dependent methyltransferases"/>
    <property type="match status" value="1"/>
</dbReference>
<evidence type="ECO:0000256" key="5">
    <source>
        <dbReference type="ARBA" id="ARBA00022691"/>
    </source>
</evidence>
<organism evidence="7 8">
    <name type="scientific">Pontivivens nitratireducens</name>
    <dbReference type="NCBI Taxonomy" id="2758038"/>
    <lineage>
        <taxon>Bacteria</taxon>
        <taxon>Pseudomonadati</taxon>
        <taxon>Pseudomonadota</taxon>
        <taxon>Alphaproteobacteria</taxon>
        <taxon>Rhodobacterales</taxon>
        <taxon>Paracoccaceae</taxon>
        <taxon>Pontivivens</taxon>
    </lineage>
</organism>
<dbReference type="InterPro" id="IPR050714">
    <property type="entry name" value="Cobalamin_biosynth_MTase"/>
</dbReference>
<comment type="pathway">
    <text evidence="1">Cofactor biosynthesis; adenosylcobalamin biosynthesis.</text>
</comment>
<dbReference type="RefSeq" id="WP_166189410.1">
    <property type="nucleotide sequence ID" value="NZ_CP049811.1"/>
</dbReference>
<evidence type="ECO:0000256" key="2">
    <source>
        <dbReference type="ARBA" id="ARBA00022573"/>
    </source>
</evidence>
<dbReference type="EMBL" id="CP049811">
    <property type="protein sequence ID" value="QIK40212.1"/>
    <property type="molecule type" value="Genomic_DNA"/>
</dbReference>
<dbReference type="CDD" id="cd11644">
    <property type="entry name" value="Precorrin-6Y-MT"/>
    <property type="match status" value="1"/>
</dbReference>
<dbReference type="UniPathway" id="UPA00148"/>
<feature type="domain" description="Tetrapyrrole methylase" evidence="6">
    <location>
        <begin position="5"/>
        <end position="187"/>
    </location>
</feature>
<dbReference type="Pfam" id="PF00590">
    <property type="entry name" value="TP_methylase"/>
    <property type="match status" value="1"/>
</dbReference>
<accession>A0A6G7VJU5</accession>
<sequence>MSDPRITIIGLGEGGRDGLSAASLRALDAADIIFGGPRHLELVDAGARGAAWPVPFSIAPVLAHQDRRVVVLASGDPFWFGAGAMLAEALPPGAWAAHPAPSTFALVAAALGWRMEAVQCIGLHAAPMARLRPVLQDGARLICTMRDGAAPAELATYLCETGFGTSRVIVAEAMGGPKQRVRSCTAQAFDLTDICAPVVVAVEARGRGLPRTCGLPDDLFQSDGQITKQPIRALTLSTLAPHAGEHLWDLGAGSGSISVEWCLAAGGSASAVEVRADRAKNIVANAAQFGLDHRIGVTTARLPAGLAALPTPDAVFIGGGAGEAMLQAVWDAMPTGARLLMNGVTLETEALLAGWHANHGGRLMQFSIAEAEPLGRMRGWIAARPVTQWSVVKGIS</sequence>
<dbReference type="GO" id="GO:0032259">
    <property type="term" value="P:methylation"/>
    <property type="evidence" value="ECO:0007669"/>
    <property type="project" value="UniProtKB-KW"/>
</dbReference>
<evidence type="ECO:0000256" key="4">
    <source>
        <dbReference type="ARBA" id="ARBA00022679"/>
    </source>
</evidence>
<dbReference type="PANTHER" id="PTHR43182:SF1">
    <property type="entry name" value="COBALT-PRECORRIN-7 C(5)-METHYLTRANSFERASE"/>
    <property type="match status" value="1"/>
</dbReference>
<dbReference type="InterPro" id="IPR014777">
    <property type="entry name" value="4pyrrole_Mease_sub1"/>
</dbReference>
<reference evidence="7 8" key="1">
    <citation type="submission" date="2020-03" db="EMBL/GenBank/DDBJ databases">
        <title>Complete genome sequence of Monaibacterium sp. ALG8 with diverse plasmids.</title>
        <authorList>
            <person name="Sun C."/>
        </authorList>
    </citation>
    <scope>NUCLEOTIDE SEQUENCE [LARGE SCALE GENOMIC DNA]</scope>
    <source>
        <strain evidence="7 8">ALG8</strain>
    </source>
</reference>
<keyword evidence="4 7" id="KW-0808">Transferase</keyword>
<keyword evidence="3 7" id="KW-0489">Methyltransferase</keyword>
<protein>
    <submittedName>
        <fullName evidence="7">Precorrin-6y C5,15-methyltransferase (Decarboxylating) subunit CbiE</fullName>
    </submittedName>
</protein>
<dbReference type="Proteomes" id="UP000500791">
    <property type="component" value="Chromosome"/>
</dbReference>
<dbReference type="GO" id="GO:0009236">
    <property type="term" value="P:cobalamin biosynthetic process"/>
    <property type="evidence" value="ECO:0007669"/>
    <property type="project" value="UniProtKB-UniPathway"/>
</dbReference>
<dbReference type="InterPro" id="IPR029063">
    <property type="entry name" value="SAM-dependent_MTases_sf"/>
</dbReference>
<evidence type="ECO:0000256" key="3">
    <source>
        <dbReference type="ARBA" id="ARBA00022603"/>
    </source>
</evidence>
<dbReference type="Gene3D" id="3.40.1010.10">
    <property type="entry name" value="Cobalt-precorrin-4 Transmethylase, Domain 1"/>
    <property type="match status" value="1"/>
</dbReference>
<keyword evidence="5" id="KW-0949">S-adenosyl-L-methionine</keyword>
<dbReference type="InterPro" id="IPR000878">
    <property type="entry name" value="4pyrrol_Mease"/>
</dbReference>
<dbReference type="GO" id="GO:0008276">
    <property type="term" value="F:protein methyltransferase activity"/>
    <property type="evidence" value="ECO:0007669"/>
    <property type="project" value="InterPro"/>
</dbReference>
<evidence type="ECO:0000259" key="6">
    <source>
        <dbReference type="Pfam" id="PF00590"/>
    </source>
</evidence>
<dbReference type="InterPro" id="IPR006365">
    <property type="entry name" value="Cbl_synth_CobL"/>
</dbReference>
<dbReference type="PANTHER" id="PTHR43182">
    <property type="entry name" value="COBALT-PRECORRIN-6B C(15)-METHYLTRANSFERASE (DECARBOXYLATING)"/>
    <property type="match status" value="1"/>
</dbReference>